<sequence>MKLSLLSNVFFLCVVLANRAFVHCFLRFKVNPKSFSKSKDEPNYESLAKKAFESDDQPLNKKSSKHNYASLVTLAYELEDLSNLKTKSEKNNFAALSKLAFELDDLKNYKKSDDDFGSLVKAAYELDELSDLSKDCGNHNYATIAKLAFQLDDLAPYKKTDGHTYASLAKLAYELDDSLSPESLSKELTPEEQQLKELFENLKFFTTTTTTTFHNAKAGTIHLSFSDQLRPLNDDQYNVEKELNLVDFFFQPSFNCELVSYKNVTVWKKGDADIKVPTTMTFDMDENELVVRDHLRHATYNKMAAGSWKLVSVEVMDAKSLYYDPLYSGFSEAFKVPFSEPLPLDFFANLTLMVKGLNLYTEHGDNIIMANNPEAYDLERIGKFKSLYVFKFHPNTKCVGVEYQGRNIWSRRENDDTPLLEDEYTKDYPLRVVFNARANATYVLFKNTYFVCVRQLKGFYLFRVTMVTLDLTKSNAL</sequence>
<reference evidence="2" key="1">
    <citation type="submission" date="2022-07" db="EMBL/GenBank/DDBJ databases">
        <title>Evaluation of T. orientalis genome assembly methods using nanopore sequencing and analysis of variation between genomes.</title>
        <authorList>
            <person name="Yam J."/>
            <person name="Micallef M.L."/>
            <person name="Liu M."/>
            <person name="Djordjevic S.P."/>
            <person name="Bogema D.R."/>
            <person name="Jenkins C."/>
        </authorList>
    </citation>
    <scope>NUCLEOTIDE SEQUENCE</scope>
    <source>
        <strain evidence="2">Goon Nure</strain>
    </source>
</reference>
<gene>
    <name evidence="2" type="ORF">MACK_000486</name>
</gene>
<name>A0A976MBM7_THEOR</name>
<evidence type="ECO:0000256" key="1">
    <source>
        <dbReference type="SAM" id="SignalP"/>
    </source>
</evidence>
<feature type="signal peptide" evidence="1">
    <location>
        <begin position="1"/>
        <end position="24"/>
    </location>
</feature>
<dbReference type="EMBL" id="CP056069">
    <property type="protein sequence ID" value="UKK00414.1"/>
    <property type="molecule type" value="Genomic_DNA"/>
</dbReference>
<accession>A0A976MBM7</accession>
<protein>
    <submittedName>
        <fullName evidence="2">Uncharacterized protein</fullName>
    </submittedName>
</protein>
<evidence type="ECO:0000313" key="2">
    <source>
        <dbReference type="EMBL" id="UKK00414.1"/>
    </source>
</evidence>
<proteinExistence type="predicted"/>
<dbReference type="AlphaFoldDB" id="A0A976MBM7"/>
<organism evidence="2 3">
    <name type="scientific">Theileria orientalis</name>
    <dbReference type="NCBI Taxonomy" id="68886"/>
    <lineage>
        <taxon>Eukaryota</taxon>
        <taxon>Sar</taxon>
        <taxon>Alveolata</taxon>
        <taxon>Apicomplexa</taxon>
        <taxon>Aconoidasida</taxon>
        <taxon>Piroplasmida</taxon>
        <taxon>Theileriidae</taxon>
        <taxon>Theileria</taxon>
    </lineage>
</organism>
<feature type="chain" id="PRO_5037079479" evidence="1">
    <location>
        <begin position="25"/>
        <end position="477"/>
    </location>
</feature>
<keyword evidence="1" id="KW-0732">Signal</keyword>
<dbReference type="InterPro" id="IPR007480">
    <property type="entry name" value="DUF529"/>
</dbReference>
<dbReference type="Pfam" id="PF04385">
    <property type="entry name" value="FAINT"/>
    <property type="match status" value="2"/>
</dbReference>
<evidence type="ECO:0000313" key="3">
    <source>
        <dbReference type="Proteomes" id="UP000244811"/>
    </source>
</evidence>
<dbReference type="Proteomes" id="UP000244811">
    <property type="component" value="Chromosome 1"/>
</dbReference>